<evidence type="ECO:0000259" key="4">
    <source>
        <dbReference type="Pfam" id="PF00248"/>
    </source>
</evidence>
<dbReference type="RefSeq" id="WP_119481080.1">
    <property type="nucleotide sequence ID" value="NZ_QXTG01000001.1"/>
</dbReference>
<accession>A0A3A1U8Z8</accession>
<feature type="domain" description="NADP-dependent oxidoreductase" evidence="4">
    <location>
        <begin position="16"/>
        <end position="314"/>
    </location>
</feature>
<dbReference type="Gene3D" id="3.20.20.100">
    <property type="entry name" value="NADP-dependent oxidoreductase domain"/>
    <property type="match status" value="1"/>
</dbReference>
<keyword evidence="3" id="KW-0560">Oxidoreductase</keyword>
<comment type="caution">
    <text evidence="5">The sequence shown here is derived from an EMBL/GenBank/DDBJ whole genome shotgun (WGS) entry which is preliminary data.</text>
</comment>
<dbReference type="InterPro" id="IPR023210">
    <property type="entry name" value="NADP_OxRdtase_dom"/>
</dbReference>
<dbReference type="CDD" id="cd19074">
    <property type="entry name" value="Aldo_ket_red_shaker-like"/>
    <property type="match status" value="1"/>
</dbReference>
<organism evidence="5 6">
    <name type="scientific">Amnibacterium setariae</name>
    <dbReference type="NCBI Taxonomy" id="2306585"/>
    <lineage>
        <taxon>Bacteria</taxon>
        <taxon>Bacillati</taxon>
        <taxon>Actinomycetota</taxon>
        <taxon>Actinomycetes</taxon>
        <taxon>Micrococcales</taxon>
        <taxon>Microbacteriaceae</taxon>
        <taxon>Amnibacterium</taxon>
    </lineage>
</organism>
<dbReference type="AlphaFoldDB" id="A0A3A1U8Z8"/>
<dbReference type="GO" id="GO:0005829">
    <property type="term" value="C:cytosol"/>
    <property type="evidence" value="ECO:0007669"/>
    <property type="project" value="UniProtKB-ARBA"/>
</dbReference>
<dbReference type="Proteomes" id="UP000265742">
    <property type="component" value="Unassembled WGS sequence"/>
</dbReference>
<evidence type="ECO:0000256" key="1">
    <source>
        <dbReference type="ARBA" id="ARBA00006515"/>
    </source>
</evidence>
<keyword evidence="6" id="KW-1185">Reference proteome</keyword>
<dbReference type="OrthoDB" id="9768793at2"/>
<dbReference type="EMBL" id="QXTG01000001">
    <property type="protein sequence ID" value="RIX30719.1"/>
    <property type="molecule type" value="Genomic_DNA"/>
</dbReference>
<reference evidence="6" key="1">
    <citation type="submission" date="2018-09" db="EMBL/GenBank/DDBJ databases">
        <authorList>
            <person name="Kim I."/>
        </authorList>
    </citation>
    <scope>NUCLEOTIDE SEQUENCE [LARGE SCALE GENOMIC DNA]</scope>
    <source>
        <strain evidence="6">DD4a</strain>
    </source>
</reference>
<evidence type="ECO:0000313" key="5">
    <source>
        <dbReference type="EMBL" id="RIX30719.1"/>
    </source>
</evidence>
<dbReference type="Pfam" id="PF00248">
    <property type="entry name" value="Aldo_ket_red"/>
    <property type="match status" value="1"/>
</dbReference>
<evidence type="ECO:0000256" key="3">
    <source>
        <dbReference type="ARBA" id="ARBA00023002"/>
    </source>
</evidence>
<sequence>MEYRYLGNSGFKISEITYGNWVTAASQVENERAIASVHAALDAGISTFDTADVYANTGAETVLGEALKGTRRQSIEIFTKVFGPTGPKGHNDVGLSRKHILESIDGSLQRLGTDYVDLYQAHRFDHFTPLEETMQAFADLVRQGKVLYVGVSEWTADQLRQGAALAKQLGFQLISNQPEYSALWRVIEGEVVPASEELGISQVVWSPIAQGVLTGKYKPGQPHPEGSRATDEKGGANFIKRWLQDDVLQRVQDLKPVADELDLSLAQLAVAWVLQNDNVATAIIGASRPEQVTENAKAAGVVIPAELMARIDEVLGDAIERDTSITATRSPQQREA</sequence>
<dbReference type="InterPro" id="IPR036812">
    <property type="entry name" value="NAD(P)_OxRdtase_dom_sf"/>
</dbReference>
<dbReference type="InterPro" id="IPR005399">
    <property type="entry name" value="K_chnl_volt-dep_bsu_KCNAB-rel"/>
</dbReference>
<dbReference type="PANTHER" id="PTHR43150">
    <property type="entry name" value="HYPERKINETIC, ISOFORM M"/>
    <property type="match status" value="1"/>
</dbReference>
<dbReference type="GO" id="GO:0016491">
    <property type="term" value="F:oxidoreductase activity"/>
    <property type="evidence" value="ECO:0007669"/>
    <property type="project" value="UniProtKB-KW"/>
</dbReference>
<dbReference type="SUPFAM" id="SSF51430">
    <property type="entry name" value="NAD(P)-linked oxidoreductase"/>
    <property type="match status" value="1"/>
</dbReference>
<evidence type="ECO:0000256" key="2">
    <source>
        <dbReference type="ARBA" id="ARBA00022857"/>
    </source>
</evidence>
<dbReference type="PANTHER" id="PTHR43150:SF2">
    <property type="entry name" value="HYPERKINETIC, ISOFORM M"/>
    <property type="match status" value="1"/>
</dbReference>
<comment type="similarity">
    <text evidence="1">Belongs to the shaker potassium channel beta subunit family.</text>
</comment>
<gene>
    <name evidence="5" type="ORF">D1781_04745</name>
</gene>
<proteinExistence type="inferred from homology"/>
<evidence type="ECO:0000313" key="6">
    <source>
        <dbReference type="Proteomes" id="UP000265742"/>
    </source>
</evidence>
<protein>
    <submittedName>
        <fullName evidence="5">Aldo/keto reductase</fullName>
    </submittedName>
</protein>
<name>A0A3A1U8Z8_9MICO</name>
<keyword evidence="2" id="KW-0521">NADP</keyword>
<dbReference type="FunFam" id="3.20.20.100:FF:000004">
    <property type="entry name" value="Oxidoreductase, aldo/keto reductase"/>
    <property type="match status" value="1"/>
</dbReference>